<dbReference type="EMBL" id="HE796683">
    <property type="protein sequence ID" value="CCH01261.1"/>
    <property type="molecule type" value="Genomic_DNA"/>
</dbReference>
<dbReference type="KEGG" id="fae:FAES_3252"/>
<accession>I0KAV8</accession>
<evidence type="ECO:0000313" key="1">
    <source>
        <dbReference type="EMBL" id="CCH01261.1"/>
    </source>
</evidence>
<dbReference type="Proteomes" id="UP000011058">
    <property type="component" value="Chromosome"/>
</dbReference>
<organism evidence="1 2">
    <name type="scientific">Fibrella aestuarina BUZ 2</name>
    <dbReference type="NCBI Taxonomy" id="1166018"/>
    <lineage>
        <taxon>Bacteria</taxon>
        <taxon>Pseudomonadati</taxon>
        <taxon>Bacteroidota</taxon>
        <taxon>Cytophagia</taxon>
        <taxon>Cytophagales</taxon>
        <taxon>Spirosomataceae</taxon>
        <taxon>Fibrella</taxon>
    </lineage>
</organism>
<dbReference type="RefSeq" id="WP_015332360.1">
    <property type="nucleotide sequence ID" value="NC_020054.1"/>
</dbReference>
<reference evidence="1 2" key="1">
    <citation type="journal article" date="2012" name="J. Bacteriol.">
        <title>Genome Sequence of Fibrella aestuarina BUZ 2T, a Filamentous Marine Bacterium.</title>
        <authorList>
            <person name="Filippini M."/>
            <person name="Qi W."/>
            <person name="Blom J."/>
            <person name="Goesmann A."/>
            <person name="Smits T.H."/>
            <person name="Bagheri H.C."/>
        </authorList>
    </citation>
    <scope>NUCLEOTIDE SEQUENCE [LARGE SCALE GENOMIC DNA]</scope>
    <source>
        <strain evidence="2">BUZ 2T</strain>
    </source>
</reference>
<sequence>MNLAILFANRKQRDQMAETPGIDTVIGISMKAHQSILEEEIRRDEYKAAAALDPHIKGWHDTLTSVIDKVKRASQRLEESGQAASSQDIIDLHKALDFATDAQSKMASLCAHSIPLAVAARDLVSSGIVNPPASYPSPTPEQLDSTEFKELWSVMKDWDINVPGWYEGYTGCMGNHVMAVLNALPVLKEDESGHEYKVPASMAAEFDRIMEGINGTKSYSEEWNAYCDELNETFGDYRV</sequence>
<dbReference type="STRING" id="1166018.FAES_3252"/>
<name>I0KAV8_9BACT</name>
<gene>
    <name evidence="1" type="ORF">FAES_3252</name>
</gene>
<evidence type="ECO:0000313" key="2">
    <source>
        <dbReference type="Proteomes" id="UP000011058"/>
    </source>
</evidence>
<protein>
    <submittedName>
        <fullName evidence="1">Uncharacterized protein</fullName>
    </submittedName>
</protein>
<keyword evidence="2" id="KW-1185">Reference proteome</keyword>
<proteinExistence type="predicted"/>
<dbReference type="HOGENOM" id="CLU_1159704_0_0_10"/>
<dbReference type="AlphaFoldDB" id="I0KAV8"/>
<dbReference type="OrthoDB" id="956831at68336"/>